<protein>
    <submittedName>
        <fullName evidence="2">Uncharacterized protein</fullName>
    </submittedName>
</protein>
<dbReference type="SUPFAM" id="SSF50386">
    <property type="entry name" value="STI-like"/>
    <property type="match status" value="1"/>
</dbReference>
<name>A0A2L1TVI4_9BACL</name>
<dbReference type="GeneID" id="64217309"/>
<evidence type="ECO:0000313" key="3">
    <source>
        <dbReference type="Proteomes" id="UP000239833"/>
    </source>
</evidence>
<feature type="signal peptide" evidence="1">
    <location>
        <begin position="1"/>
        <end position="24"/>
    </location>
</feature>
<accession>A0A2L1TVI4</accession>
<gene>
    <name evidence="2" type="ORF">ERICIII_00457</name>
</gene>
<evidence type="ECO:0000313" key="2">
    <source>
        <dbReference type="EMBL" id="AVF24691.1"/>
    </source>
</evidence>
<evidence type="ECO:0000256" key="1">
    <source>
        <dbReference type="SAM" id="SignalP"/>
    </source>
</evidence>
<reference evidence="3" key="1">
    <citation type="submission" date="2017-02" db="EMBL/GenBank/DDBJ databases">
        <title>Delineation of Paenibacillus larvae strains originating from foulbrood outbreaks.</title>
        <authorList>
            <person name="Beims H."/>
            <person name="Bunk B."/>
            <person name="Sproeer C."/>
            <person name="Mohr K.I."/>
            <person name="Pradella S."/>
            <person name="Guenther G."/>
            <person name="Rohde M."/>
            <person name="von der Ohe W."/>
            <person name="Steinert M."/>
        </authorList>
    </citation>
    <scope>NUCLEOTIDE SEQUENCE [LARGE SCALE GENOMIC DNA]</scope>
    <source>
        <strain evidence="3">Eric_III</strain>
    </source>
</reference>
<dbReference type="EMBL" id="CP019655">
    <property type="protein sequence ID" value="AVF24691.1"/>
    <property type="molecule type" value="Genomic_DNA"/>
</dbReference>
<sequence length="206" mass="22732" precursor="true">MKKYLTIIMALIVATALFPVVSLAADYSHPVTKDGKRLKYNTPYYLRDKNLPNKGGVTFEAWASYDYAIFAHNPANNGSPIVFENKDKKDGFINSDDIIAIRSVNSNWPGWNYWTFTSSMGSNSVWLSNKNNAGHKIYGLSKDNSIGIGTLGIGVGAVGTPLPLFIEFIGNTNGKAWMTADTRPLNSLNFPPLVNRQTPFQVIEAH</sequence>
<proteinExistence type="predicted"/>
<dbReference type="AlphaFoldDB" id="A0A2L1TVI4"/>
<dbReference type="RefSeq" id="WP_077996625.1">
    <property type="nucleotide sequence ID" value="NZ_CP019655.1"/>
</dbReference>
<dbReference type="InterPro" id="IPR011065">
    <property type="entry name" value="Kunitz_inhibitor_STI-like_sf"/>
</dbReference>
<feature type="chain" id="PRO_5014998862" evidence="1">
    <location>
        <begin position="25"/>
        <end position="206"/>
    </location>
</feature>
<organism evidence="2 3">
    <name type="scientific">Paenibacillus larvae subsp. larvae</name>
    <dbReference type="NCBI Taxonomy" id="147375"/>
    <lineage>
        <taxon>Bacteria</taxon>
        <taxon>Bacillati</taxon>
        <taxon>Bacillota</taxon>
        <taxon>Bacilli</taxon>
        <taxon>Bacillales</taxon>
        <taxon>Paenibacillaceae</taxon>
        <taxon>Paenibacillus</taxon>
    </lineage>
</organism>
<keyword evidence="1" id="KW-0732">Signal</keyword>
<dbReference type="Proteomes" id="UP000239833">
    <property type="component" value="Chromosome"/>
</dbReference>